<dbReference type="GO" id="GO:0032259">
    <property type="term" value="P:methylation"/>
    <property type="evidence" value="ECO:0007669"/>
    <property type="project" value="UniProtKB-KW"/>
</dbReference>
<evidence type="ECO:0000313" key="3">
    <source>
        <dbReference type="Proteomes" id="UP000325081"/>
    </source>
</evidence>
<keyword evidence="3" id="KW-1185">Reference proteome</keyword>
<proteinExistence type="predicted"/>
<reference evidence="2" key="1">
    <citation type="journal article" date="2019" name="Curr. Biol.">
        <title>Genome Sequence of Striga asiatica Provides Insight into the Evolution of Plant Parasitism.</title>
        <authorList>
            <person name="Yoshida S."/>
            <person name="Kim S."/>
            <person name="Wafula E.K."/>
            <person name="Tanskanen J."/>
            <person name="Kim Y."/>
            <person name="Honaas L."/>
            <person name="Yang Z."/>
            <person name="Spallek T."/>
            <person name="Conn C.E."/>
            <person name="Ichihashi Y."/>
            <person name="Cheong K."/>
            <person name="Cui S."/>
            <person name="Der J.P."/>
            <person name="Gundlach H."/>
            <person name="Jiao Y."/>
            <person name="Hori C."/>
            <person name="Ishida J.K."/>
            <person name="Kasahara H."/>
            <person name="Kiba T."/>
            <person name="Kim M."/>
            <person name="Koo N."/>
            <person name="Laohavisit A."/>
            <person name="Lee Y."/>
            <person name="Lumba S."/>
            <person name="Mccourt P."/>
            <person name="Mortimer J.C."/>
            <person name="Mutuku J.M."/>
            <person name="Nomura T."/>
            <person name="Sasaki-sekimoto Y."/>
            <person name="Seto Y."/>
            <person name="Wang Y."/>
            <person name="Wakatake T."/>
            <person name="Sakakibara H."/>
            <person name="Demura T."/>
            <person name="Yamaguchi S."/>
            <person name="Yoneyama K."/>
            <person name="Manabe R."/>
            <person name="Nelson D.C."/>
            <person name="Schulman A.H."/>
            <person name="Timko M.P."/>
            <person name="Depamphilis C.W."/>
            <person name="Choi D."/>
            <person name="Shirasu K."/>
        </authorList>
    </citation>
    <scope>NUCLEOTIDE SEQUENCE [LARGE SCALE GENOMIC DNA]</scope>
    <source>
        <strain evidence="2">UVA1</strain>
    </source>
</reference>
<feature type="compositionally biased region" description="Basic and acidic residues" evidence="1">
    <location>
        <begin position="45"/>
        <end position="59"/>
    </location>
</feature>
<comment type="caution">
    <text evidence="2">The sequence shown here is derived from an EMBL/GenBank/DDBJ whole genome shotgun (WGS) entry which is preliminary data.</text>
</comment>
<dbReference type="Proteomes" id="UP000325081">
    <property type="component" value="Unassembled WGS sequence"/>
</dbReference>
<keyword evidence="2" id="KW-0808">Transferase</keyword>
<sequence>MAMEVAAMTAGPVKNLTAIENVATDFPQAMIFGCKAMNKPIKNKNIRDDVRVDPERGDRGGGPSRELVGDEGAGPAILEHEEHEGVPDDALHDDDLDHEVGREVAVHGSEQRDPHDEGVGEGREGEEGDGPVEGPVFREGVPEEESREDDDFLEGIGGYEVVVHGVDVVGGDEVEAEEWDGEDGHETVDAGALVGGKDLPPTNRAVREDHGHVEWGYGRQNVVFSLVYF</sequence>
<protein>
    <submittedName>
        <fullName evidence="2">S-adenosyl-L-methionine-dependentmethyltransferases superfamily protein</fullName>
    </submittedName>
</protein>
<organism evidence="2 3">
    <name type="scientific">Striga asiatica</name>
    <name type="common">Asiatic witchweed</name>
    <name type="synonym">Buchnera asiatica</name>
    <dbReference type="NCBI Taxonomy" id="4170"/>
    <lineage>
        <taxon>Eukaryota</taxon>
        <taxon>Viridiplantae</taxon>
        <taxon>Streptophyta</taxon>
        <taxon>Embryophyta</taxon>
        <taxon>Tracheophyta</taxon>
        <taxon>Spermatophyta</taxon>
        <taxon>Magnoliopsida</taxon>
        <taxon>eudicotyledons</taxon>
        <taxon>Gunneridae</taxon>
        <taxon>Pentapetalae</taxon>
        <taxon>asterids</taxon>
        <taxon>lamiids</taxon>
        <taxon>Lamiales</taxon>
        <taxon>Orobanchaceae</taxon>
        <taxon>Buchnereae</taxon>
        <taxon>Striga</taxon>
    </lineage>
</organism>
<gene>
    <name evidence="2" type="ORF">STAS_29458</name>
</gene>
<keyword evidence="2" id="KW-0489">Methyltransferase</keyword>
<dbReference type="GO" id="GO:0008168">
    <property type="term" value="F:methyltransferase activity"/>
    <property type="evidence" value="ECO:0007669"/>
    <property type="project" value="UniProtKB-KW"/>
</dbReference>
<feature type="region of interest" description="Disordered" evidence="1">
    <location>
        <begin position="45"/>
        <end position="74"/>
    </location>
</feature>
<dbReference type="AlphaFoldDB" id="A0A5A7R5M5"/>
<accession>A0A5A7R5M5</accession>
<evidence type="ECO:0000313" key="2">
    <source>
        <dbReference type="EMBL" id="GER52037.1"/>
    </source>
</evidence>
<name>A0A5A7R5M5_STRAF</name>
<feature type="region of interest" description="Disordered" evidence="1">
    <location>
        <begin position="104"/>
        <end position="147"/>
    </location>
</feature>
<evidence type="ECO:0000256" key="1">
    <source>
        <dbReference type="SAM" id="MobiDB-lite"/>
    </source>
</evidence>
<dbReference type="EMBL" id="BKCP01010070">
    <property type="protein sequence ID" value="GER52037.1"/>
    <property type="molecule type" value="Genomic_DNA"/>
</dbReference>
<feature type="compositionally biased region" description="Basic and acidic residues" evidence="1">
    <location>
        <begin position="104"/>
        <end position="125"/>
    </location>
</feature>